<accession>A0A1F7RHY3</accession>
<dbReference type="GO" id="GO:0005694">
    <property type="term" value="C:chromosome"/>
    <property type="evidence" value="ECO:0007669"/>
    <property type="project" value="TreeGrafter"/>
</dbReference>
<evidence type="ECO:0000313" key="2">
    <source>
        <dbReference type="EMBL" id="OGL41122.1"/>
    </source>
</evidence>
<comment type="caution">
    <text evidence="2">The sequence shown here is derived from an EMBL/GenBank/DDBJ whole genome shotgun (WGS) entry which is preliminary data.</text>
</comment>
<dbReference type="AlphaFoldDB" id="A0A1F7RHY3"/>
<name>A0A1F7RHY3_9BACT</name>
<dbReference type="PANTHER" id="PTHR33375:SF1">
    <property type="entry name" value="CHROMOSOME-PARTITIONING PROTEIN PARB-RELATED"/>
    <property type="match status" value="1"/>
</dbReference>
<dbReference type="Proteomes" id="UP000178526">
    <property type="component" value="Unassembled WGS sequence"/>
</dbReference>
<dbReference type="SMART" id="SM00470">
    <property type="entry name" value="ParB"/>
    <property type="match status" value="1"/>
</dbReference>
<protein>
    <recommendedName>
        <fullName evidence="1">ParB-like N-terminal domain-containing protein</fullName>
    </recommendedName>
</protein>
<sequence>MKVTIPGKISLKDIDLEDDAFSISYPKFLETLKTSIQEIGLLTPLILRSKNSSLQIISGYRRGIVLKELGVDFIPAYIFKDGELDNEEALRLGILENLYTREINHIEISNSLFKLEKDLSIEPEKIIETYLPLFGLEKSMFIFKKFISLQNLIDGIKTLAVVKKFPLKTLAKLSLLSDKDQESFLELATELSLGFNLVNEFLTLLEEIAAIDRVSISDLLLDKSVNDILSIEDINRDVKTKLLISLLKAMRYPHIHDFKKSIKSNIKNLHLPHEIAMDIPENLEGGTIAMRFKFKNKKDYQEILSKLIEISDSEDFSKILEMI</sequence>
<dbReference type="InterPro" id="IPR003115">
    <property type="entry name" value="ParB_N"/>
</dbReference>
<dbReference type="Gene3D" id="3.90.1530.10">
    <property type="entry name" value="Conserved hypothetical protein from pyrococcus furiosus pfu- 392566-001, ParB domain"/>
    <property type="match status" value="1"/>
</dbReference>
<evidence type="ECO:0000259" key="1">
    <source>
        <dbReference type="SMART" id="SM00470"/>
    </source>
</evidence>
<feature type="domain" description="ParB-like N-terminal" evidence="1">
    <location>
        <begin position="7"/>
        <end position="98"/>
    </location>
</feature>
<dbReference type="Pfam" id="PF02195">
    <property type="entry name" value="ParB_N"/>
    <property type="match status" value="1"/>
</dbReference>
<gene>
    <name evidence="2" type="ORF">A2042_05665</name>
</gene>
<dbReference type="InterPro" id="IPR036086">
    <property type="entry name" value="ParB/Sulfiredoxin_sf"/>
</dbReference>
<dbReference type="SUPFAM" id="SSF110849">
    <property type="entry name" value="ParB/Sulfiredoxin"/>
    <property type="match status" value="1"/>
</dbReference>
<dbReference type="PANTHER" id="PTHR33375">
    <property type="entry name" value="CHROMOSOME-PARTITIONING PROTEIN PARB-RELATED"/>
    <property type="match status" value="1"/>
</dbReference>
<evidence type="ECO:0000313" key="3">
    <source>
        <dbReference type="Proteomes" id="UP000178526"/>
    </source>
</evidence>
<organism evidence="2 3">
    <name type="scientific">Candidatus Schekmanbacteria bacterium GWA2_38_11</name>
    <dbReference type="NCBI Taxonomy" id="1817876"/>
    <lineage>
        <taxon>Bacteria</taxon>
        <taxon>Candidatus Schekmaniibacteriota</taxon>
    </lineage>
</organism>
<proteinExistence type="predicted"/>
<dbReference type="InterPro" id="IPR050336">
    <property type="entry name" value="Chromosome_partition/occlusion"/>
</dbReference>
<dbReference type="EMBL" id="MGDB01000077">
    <property type="protein sequence ID" value="OGL41122.1"/>
    <property type="molecule type" value="Genomic_DNA"/>
</dbReference>
<reference evidence="2 3" key="1">
    <citation type="journal article" date="2016" name="Nat. Commun.">
        <title>Thousands of microbial genomes shed light on interconnected biogeochemical processes in an aquifer system.</title>
        <authorList>
            <person name="Anantharaman K."/>
            <person name="Brown C.T."/>
            <person name="Hug L.A."/>
            <person name="Sharon I."/>
            <person name="Castelle C.J."/>
            <person name="Probst A.J."/>
            <person name="Thomas B.C."/>
            <person name="Singh A."/>
            <person name="Wilkins M.J."/>
            <person name="Karaoz U."/>
            <person name="Brodie E.L."/>
            <person name="Williams K.H."/>
            <person name="Hubbard S.S."/>
            <person name="Banfield J.F."/>
        </authorList>
    </citation>
    <scope>NUCLEOTIDE SEQUENCE [LARGE SCALE GENOMIC DNA]</scope>
</reference>
<dbReference type="GO" id="GO:0007059">
    <property type="term" value="P:chromosome segregation"/>
    <property type="evidence" value="ECO:0007669"/>
    <property type="project" value="TreeGrafter"/>
</dbReference>